<evidence type="ECO:0000259" key="12">
    <source>
        <dbReference type="Pfam" id="PF00905"/>
    </source>
</evidence>
<dbReference type="PANTHER" id="PTHR30627:SF2">
    <property type="entry name" value="PEPTIDOGLYCAN D,D-TRANSPEPTIDASE MRDA"/>
    <property type="match status" value="1"/>
</dbReference>
<dbReference type="GO" id="GO:0071555">
    <property type="term" value="P:cell wall organization"/>
    <property type="evidence" value="ECO:0007669"/>
    <property type="project" value="UniProtKB-KW"/>
</dbReference>
<dbReference type="AlphaFoldDB" id="A0A1B7LGM1"/>
<evidence type="ECO:0000313" key="14">
    <source>
        <dbReference type="EMBL" id="OAT85198.1"/>
    </source>
</evidence>
<keyword evidence="6" id="KW-0133">Cell shape</keyword>
<dbReference type="Proteomes" id="UP000078532">
    <property type="component" value="Unassembled WGS sequence"/>
</dbReference>
<comment type="caution">
    <text evidence="14">The sequence shown here is derived from an EMBL/GenBank/DDBJ whole genome shotgun (WGS) entry which is preliminary data.</text>
</comment>
<keyword evidence="5 11" id="KW-0812">Transmembrane</keyword>
<evidence type="ECO:0000256" key="2">
    <source>
        <dbReference type="ARBA" id="ARBA00004236"/>
    </source>
</evidence>
<dbReference type="GO" id="GO:0008658">
    <property type="term" value="F:penicillin binding"/>
    <property type="evidence" value="ECO:0007669"/>
    <property type="project" value="InterPro"/>
</dbReference>
<sequence>MIENSIWKKRLDVFWYIIVVAFAILCFHLVELMLLQSGRYRTLARQNYMRMIPILAPRGCIYDRNGLELVGNKAAFNIDLFYTDMQNKDKEIAYISSLLGISTVQIQDAIQKYKDAGQLYLPIPLVQDADQATVTKVEENKMSLPGVYVDAVPQRNYPYGGLLAQTLGYVQQITPRELAAHKDDGYQMNSFYGQTGLENEYESYLRGQDGAREIAVDSLGRPIHDQGVKPPVPGDNLQLTISKKLQQTAEQSLINAVQQARAGGRTDSMGGAAVVEDVHTGQVLAMASVPTFNPGDFVKGLSSREAQQIFNGPAHPFLNRALAAFAPGSTFKMVVATAALEAKVITPGTLLFDPGYYQLGNHIFHNWYAPGFGWLNVEKAIQVSCDTFFWKVGAMLGWQPIAHWAAEYGLGEKTGIDLPGEMAGTLPTPQYKKNMVEGFLDAVNNNRIKAVEEKYNQLINKTAGKAQKAELARERDSAVGKLKEQIYARHGWDINWHRYDTINMSIGQGYNMYTPLQLAGYVSTIANGGTLYRPYLVQKITSPDGQTVKTFQPRVIRRLPVSTQTMDTIRKGMSLVTRGNGTGAAAFAGFSVPVAGKTGTAQVAGHNNNALFVCYAPANHPQVAVSVIVEHGWEGAVAAAPVARDILAAYFKVK</sequence>
<dbReference type="OrthoDB" id="9804124at2"/>
<dbReference type="InterPro" id="IPR001460">
    <property type="entry name" value="PCN-bd_Tpept"/>
</dbReference>
<organism evidence="14 15">
    <name type="scientific">Desulfotomaculum copahuensis</name>
    <dbReference type="NCBI Taxonomy" id="1838280"/>
    <lineage>
        <taxon>Bacteria</taxon>
        <taxon>Bacillati</taxon>
        <taxon>Bacillota</taxon>
        <taxon>Clostridia</taxon>
        <taxon>Eubacteriales</taxon>
        <taxon>Desulfotomaculaceae</taxon>
        <taxon>Desulfotomaculum</taxon>
    </lineage>
</organism>
<evidence type="ECO:0000256" key="4">
    <source>
        <dbReference type="ARBA" id="ARBA00022475"/>
    </source>
</evidence>
<dbReference type="SUPFAM" id="SSF56519">
    <property type="entry name" value="Penicillin binding protein dimerisation domain"/>
    <property type="match status" value="1"/>
</dbReference>
<protein>
    <recommendedName>
        <fullName evidence="16">Penicillin-binding protein 2</fullName>
    </recommendedName>
</protein>
<comment type="similarity">
    <text evidence="3">Belongs to the transpeptidase family.</text>
</comment>
<feature type="domain" description="Penicillin-binding protein transpeptidase" evidence="12">
    <location>
        <begin position="271"/>
        <end position="647"/>
    </location>
</feature>
<dbReference type="RefSeq" id="WP_066666938.1">
    <property type="nucleotide sequence ID" value="NZ_LYVF01000069.1"/>
</dbReference>
<evidence type="ECO:0000256" key="10">
    <source>
        <dbReference type="ARBA" id="ARBA00023316"/>
    </source>
</evidence>
<evidence type="ECO:0008006" key="16">
    <source>
        <dbReference type="Google" id="ProtNLM"/>
    </source>
</evidence>
<dbReference type="PANTHER" id="PTHR30627">
    <property type="entry name" value="PEPTIDOGLYCAN D,D-TRANSPEPTIDASE"/>
    <property type="match status" value="1"/>
</dbReference>
<evidence type="ECO:0000259" key="13">
    <source>
        <dbReference type="Pfam" id="PF03717"/>
    </source>
</evidence>
<evidence type="ECO:0000256" key="1">
    <source>
        <dbReference type="ARBA" id="ARBA00004167"/>
    </source>
</evidence>
<evidence type="ECO:0000256" key="5">
    <source>
        <dbReference type="ARBA" id="ARBA00022692"/>
    </source>
</evidence>
<feature type="transmembrane region" description="Helical" evidence="11">
    <location>
        <begin position="13"/>
        <end position="35"/>
    </location>
</feature>
<evidence type="ECO:0000256" key="9">
    <source>
        <dbReference type="ARBA" id="ARBA00023136"/>
    </source>
</evidence>
<keyword evidence="8 11" id="KW-1133">Transmembrane helix</keyword>
<evidence type="ECO:0000256" key="6">
    <source>
        <dbReference type="ARBA" id="ARBA00022960"/>
    </source>
</evidence>
<proteinExistence type="inferred from homology"/>
<keyword evidence="10" id="KW-0961">Cell wall biogenesis/degradation</keyword>
<evidence type="ECO:0000256" key="7">
    <source>
        <dbReference type="ARBA" id="ARBA00022984"/>
    </source>
</evidence>
<evidence type="ECO:0000256" key="3">
    <source>
        <dbReference type="ARBA" id="ARBA00007171"/>
    </source>
</evidence>
<dbReference type="SUPFAM" id="SSF56601">
    <property type="entry name" value="beta-lactamase/transpeptidase-like"/>
    <property type="match status" value="1"/>
</dbReference>
<dbReference type="GO" id="GO:0005886">
    <property type="term" value="C:plasma membrane"/>
    <property type="evidence" value="ECO:0007669"/>
    <property type="project" value="UniProtKB-SubCell"/>
</dbReference>
<dbReference type="InterPro" id="IPR036138">
    <property type="entry name" value="PBP_dimer_sf"/>
</dbReference>
<dbReference type="Gene3D" id="3.30.1390.30">
    <property type="entry name" value="Penicillin-binding protein 2a, domain 3"/>
    <property type="match status" value="1"/>
</dbReference>
<evidence type="ECO:0000256" key="8">
    <source>
        <dbReference type="ARBA" id="ARBA00022989"/>
    </source>
</evidence>
<dbReference type="Pfam" id="PF00905">
    <property type="entry name" value="Transpeptidase"/>
    <property type="match status" value="1"/>
</dbReference>
<dbReference type="STRING" id="1838280.A6M21_06520"/>
<dbReference type="InterPro" id="IPR050515">
    <property type="entry name" value="Beta-lactam/transpept"/>
</dbReference>
<keyword evidence="4" id="KW-1003">Cell membrane</keyword>
<dbReference type="GO" id="GO:0071972">
    <property type="term" value="F:peptidoglycan L,D-transpeptidase activity"/>
    <property type="evidence" value="ECO:0007669"/>
    <property type="project" value="TreeGrafter"/>
</dbReference>
<dbReference type="Pfam" id="PF03717">
    <property type="entry name" value="PBP_dimer"/>
    <property type="match status" value="1"/>
</dbReference>
<keyword evidence="9 11" id="KW-0472">Membrane</keyword>
<evidence type="ECO:0000313" key="15">
    <source>
        <dbReference type="Proteomes" id="UP000078532"/>
    </source>
</evidence>
<dbReference type="EMBL" id="LYVF01000069">
    <property type="protein sequence ID" value="OAT85198.1"/>
    <property type="molecule type" value="Genomic_DNA"/>
</dbReference>
<evidence type="ECO:0000256" key="11">
    <source>
        <dbReference type="SAM" id="Phobius"/>
    </source>
</evidence>
<dbReference type="GO" id="GO:0008360">
    <property type="term" value="P:regulation of cell shape"/>
    <property type="evidence" value="ECO:0007669"/>
    <property type="project" value="UniProtKB-KW"/>
</dbReference>
<comment type="subcellular location">
    <subcellularLocation>
        <location evidence="2">Cell membrane</location>
    </subcellularLocation>
    <subcellularLocation>
        <location evidence="1">Membrane</location>
        <topology evidence="1">Single-pass membrane protein</topology>
    </subcellularLocation>
</comment>
<gene>
    <name evidence="14" type="ORF">A6M21_06520</name>
</gene>
<keyword evidence="7" id="KW-0573">Peptidoglycan synthesis</keyword>
<dbReference type="InterPro" id="IPR005311">
    <property type="entry name" value="PBP_dimer"/>
</dbReference>
<dbReference type="InterPro" id="IPR012338">
    <property type="entry name" value="Beta-lactam/transpept-like"/>
</dbReference>
<dbReference type="Gene3D" id="3.40.710.10">
    <property type="entry name" value="DD-peptidase/beta-lactamase superfamily"/>
    <property type="match status" value="1"/>
</dbReference>
<name>A0A1B7LGM1_9FIRM</name>
<reference evidence="14 15" key="1">
    <citation type="submission" date="2016-04" db="EMBL/GenBank/DDBJ databases">
        <authorList>
            <person name="Evans L.H."/>
            <person name="Alamgir A."/>
            <person name="Owens N."/>
            <person name="Weber N.D."/>
            <person name="Virtaneva K."/>
            <person name="Barbian K."/>
            <person name="Babar A."/>
            <person name="Rosenke K."/>
        </authorList>
    </citation>
    <scope>NUCLEOTIDE SEQUENCE [LARGE SCALE GENOMIC DNA]</scope>
    <source>
        <strain evidence="14 15">LMa1</strain>
    </source>
</reference>
<keyword evidence="15" id="KW-1185">Reference proteome</keyword>
<dbReference type="Gene3D" id="3.90.1310.10">
    <property type="entry name" value="Penicillin-binding protein 2a (Domain 2)"/>
    <property type="match status" value="1"/>
</dbReference>
<accession>A0A1B7LGM1</accession>
<feature type="domain" description="Penicillin-binding protein dimerisation" evidence="13">
    <location>
        <begin position="54"/>
        <end position="224"/>
    </location>
</feature>
<dbReference type="GO" id="GO:0009252">
    <property type="term" value="P:peptidoglycan biosynthetic process"/>
    <property type="evidence" value="ECO:0007669"/>
    <property type="project" value="UniProtKB-KW"/>
</dbReference>